<reference evidence="3 4" key="1">
    <citation type="submission" date="2020-04" db="EMBL/GenBank/DDBJ databases">
        <title>Genome-Wide Identification of 5-Methylcytosine Sites in Bacterial Genomes By High-Throughput Sequencing of MspJI Restriction Fragments.</title>
        <authorList>
            <person name="Wu V."/>
        </authorList>
    </citation>
    <scope>NUCLEOTIDE SEQUENCE [LARGE SCALE GENOMIC DNA]</scope>
    <source>
        <strain evidence="3 4">NEB122</strain>
    </source>
</reference>
<reference evidence="3 4" key="2">
    <citation type="submission" date="2020-04" db="EMBL/GenBank/DDBJ databases">
        <authorList>
            <person name="Fomenkov A."/>
            <person name="Anton B.P."/>
            <person name="Roberts R.J."/>
        </authorList>
    </citation>
    <scope>NUCLEOTIDE SEQUENCE [LARGE SCALE GENOMIC DNA]</scope>
    <source>
        <strain evidence="3 4">NEB122</strain>
    </source>
</reference>
<sequence length="1859" mass="200558">MADTLVFLEFALIAAKPRVLALALALAVAATASPLQAATPDTAAALQQYLRAPHADLEALDALIRRSAAQGVTPAMLMQQLDASAAQPQNTPMAARALLARGWLQWRQGDAAAALATVDAALGLQADLPALRLRAALLDASGDIAAAADAYALAASASSGELRWNLSVHRALASADPAAALIALGKADPAQQHRLAVLLAMLGRSDLALSVGSHAAATGGDGAIAHLRRAVWSLDSGDVAQARTQAWAAFDQASDTGDKRYALALWMEAWRDAGQMQQAVDWLRSQPPQPESRQALVDALLELRRFDEAIALVRGSDDPALRQRLLGILELAGRSEDVAGEYRRQIRTDPHDAAAYSALAAQEMAAGRQAEAVAVFEQLFAANPHQPQVLLPAARQMAGMGLQAQALALLRSAGLGSAARSAVDMFAFDSLLAQGENARAAEVLAGLRARTPAGDAVQADVADGYERLQQPRQALDVLLAMERARRQSLDYDLQVRIANLSLTAGEPKQALQRWRALWEQARLPARRAFLERQIVTTARGLQMLEPMAAALEQQQRSGRLQPAQLDLLVALALALEMPQRAEAAVARQARATGAGRVAELLQLGGLYARLGDGARVETTLRALVQEDPANAGLYLRKLALITARQVRGDGTSGPRDDAQRLQALQDVVAQLQAREPEAGQSLQYAAGLYAMAGLDDAAAQAYERAVALAPDDLDNQLQLAELRKRQQRLPEAVAMLQAAATASDSQRLYIQLVDAIVGLPVIGPGEQMRPGDPRAALAPRVNAWAKRQLLARLAIDTQEYPLYAVLADLAQSQADFPLQQRAYDNALASAGEQRGLVLRQLTTLVSGNDGFDGSAAASIGDNARKVRYARRLLALKREFPPDFFADLGRSLLASGDDLGAERAFAAMSDIGGLVNVWQIKGDAYARAGRVEQALINYSQALARDQDNLDLALKTSILLEQRGENARANYWYWHALRSLLQRQPLQNNGLINDALLDSQRLQPSLLEGLLLTWRADDPAATQAWQQLQTMFEQTLAQADPAVQPLARHDRLQGALTLLQRWGTNRGAMDRVQRAEDAVLARFAGDAQARTEIAAVRLRAGRSADEAAAADPDWALNGLRRQTALGRSNTGLALAIAATNGDDAQIQAVVQDALQAEAAWQRLDARQPQSTPGPDGLYVLLAQGMRLLPAERFVRQIFTPLDATPERESVLFNLYRGAPDTYRALETQVGRPLLDDRVLMRLLVEKSNLPLPFVVTKRISLEEAGEQLERRFDADQRLLMLEQFNALAQAGKGSSMFQPLLLAGLLRKPLTGPQRERVGKAMTSMIHHPADFEQGSAAFTIKKLLILDADPGNRALLVDAASELARLRPDGAHFPGFLQAWFDGDRSKALAQLQALHADTGDVAGNYTQALVARWFPEQRQQRIAAFLANPSPDAASTAAFYREFLADTQSGADALQPAQMRAYLERLVALEPDNETYLASLLDVLLQSDARQPFIAHLQRFVQAHPTQANAAAALAMELRIDGDTARATQVEKDSGIDVDDSAAMLVLINKAQVPKQTSAADFDRILMQSFARFQQALPQAALSVAVVKQAKASAQVRADALQLQGLARAHRDAPAAVATTLRGIWRNASPGARQILMFQPFDSDGNMAGTPVSSATDGVDLLHAVAADPGVVEELERYLRALPDIQRQRAQPLYALVASGLVDTGVAPERLAQLQAQLIAHRLDGHGLQLMASVLVQMGQGLDEQALQALQRALLRMPLMEAAQRGVFAQVFALSGRSDDATSLLRAAALQLLYPAGAGSADQDLWQRPQEGLELLAESMGRWPDRAAAVQCWGWLTTQVESAGAELGIKQLKQPAWLH</sequence>
<organism evidence="3 4">
    <name type="scientific">Xanthomonas campestris pv. badrii</name>
    <dbReference type="NCBI Taxonomy" id="149696"/>
    <lineage>
        <taxon>Bacteria</taxon>
        <taxon>Pseudomonadati</taxon>
        <taxon>Pseudomonadota</taxon>
        <taxon>Gammaproteobacteria</taxon>
        <taxon>Lysobacterales</taxon>
        <taxon>Lysobacteraceae</taxon>
        <taxon>Xanthomonas</taxon>
    </lineage>
</organism>
<feature type="signal peptide" evidence="2">
    <location>
        <begin position="1"/>
        <end position="37"/>
    </location>
</feature>
<dbReference type="SUPFAM" id="SSF48452">
    <property type="entry name" value="TPR-like"/>
    <property type="match status" value="2"/>
</dbReference>
<protein>
    <recommendedName>
        <fullName evidence="5">Tetratricopeptide repeat protein</fullName>
    </recommendedName>
</protein>
<accession>A0A7Z2V7T0</accession>
<dbReference type="Gene3D" id="1.25.40.10">
    <property type="entry name" value="Tetratricopeptide repeat domain"/>
    <property type="match status" value="4"/>
</dbReference>
<dbReference type="EMBL" id="CP051651">
    <property type="protein sequence ID" value="QJD66656.1"/>
    <property type="molecule type" value="Genomic_DNA"/>
</dbReference>
<dbReference type="RefSeq" id="WP_169704836.1">
    <property type="nucleotide sequence ID" value="NZ_CP051651.1"/>
</dbReference>
<feature type="repeat" description="TPR" evidence="1">
    <location>
        <begin position="914"/>
        <end position="947"/>
    </location>
</feature>
<dbReference type="SMART" id="SM00028">
    <property type="entry name" value="TPR"/>
    <property type="match status" value="4"/>
</dbReference>
<name>A0A7Z2V7T0_XANCA</name>
<evidence type="ECO:0000256" key="1">
    <source>
        <dbReference type="PROSITE-ProRule" id="PRU00339"/>
    </source>
</evidence>
<dbReference type="InterPro" id="IPR011990">
    <property type="entry name" value="TPR-like_helical_dom_sf"/>
</dbReference>
<dbReference type="PROSITE" id="PS50005">
    <property type="entry name" value="TPR"/>
    <property type="match status" value="1"/>
</dbReference>
<feature type="chain" id="PRO_5030732419" description="Tetratricopeptide repeat protein" evidence="2">
    <location>
        <begin position="38"/>
        <end position="1859"/>
    </location>
</feature>
<proteinExistence type="predicted"/>
<evidence type="ECO:0008006" key="5">
    <source>
        <dbReference type="Google" id="ProtNLM"/>
    </source>
</evidence>
<evidence type="ECO:0000256" key="2">
    <source>
        <dbReference type="SAM" id="SignalP"/>
    </source>
</evidence>
<evidence type="ECO:0000313" key="4">
    <source>
        <dbReference type="Proteomes" id="UP000503498"/>
    </source>
</evidence>
<dbReference type="InterPro" id="IPR019734">
    <property type="entry name" value="TPR_rpt"/>
</dbReference>
<evidence type="ECO:0000313" key="3">
    <source>
        <dbReference type="EMBL" id="QJD66656.1"/>
    </source>
</evidence>
<keyword evidence="2" id="KW-0732">Signal</keyword>
<keyword evidence="1" id="KW-0802">TPR repeat</keyword>
<gene>
    <name evidence="3" type="ORF">HG421_02220</name>
</gene>
<dbReference type="Proteomes" id="UP000503498">
    <property type="component" value="Chromosome"/>
</dbReference>